<dbReference type="OrthoDB" id="8419862at2"/>
<name>A0A2S0N395_9BURK</name>
<keyword evidence="1" id="KW-0472">Membrane</keyword>
<gene>
    <name evidence="3" type="ORF">C6571_16045</name>
</gene>
<evidence type="ECO:0000313" key="4">
    <source>
        <dbReference type="Proteomes" id="UP000239326"/>
    </source>
</evidence>
<feature type="transmembrane region" description="Helical" evidence="1">
    <location>
        <begin position="82"/>
        <end position="101"/>
    </location>
</feature>
<dbReference type="RefSeq" id="WP_106447579.1">
    <property type="nucleotide sequence ID" value="NZ_CP027669.1"/>
</dbReference>
<dbReference type="AlphaFoldDB" id="A0A2S0N395"/>
<dbReference type="Pfam" id="PF05425">
    <property type="entry name" value="CopD"/>
    <property type="match status" value="1"/>
</dbReference>
<organism evidence="3 4">
    <name type="scientific">Simplicispira suum</name>
    <dbReference type="NCBI Taxonomy" id="2109915"/>
    <lineage>
        <taxon>Bacteria</taxon>
        <taxon>Pseudomonadati</taxon>
        <taxon>Pseudomonadota</taxon>
        <taxon>Betaproteobacteria</taxon>
        <taxon>Burkholderiales</taxon>
        <taxon>Comamonadaceae</taxon>
        <taxon>Simplicispira</taxon>
    </lineage>
</organism>
<dbReference type="Proteomes" id="UP000239326">
    <property type="component" value="Chromosome"/>
</dbReference>
<dbReference type="KEGG" id="simp:C6571_16045"/>
<sequence length="150" mass="15684">MLAALLLFVHLISIVVWVGGMAFAHFCLRPALPLLPPPERLRLMHAVLTRFLNWVLAAALLTLSSGLGIMVLAARAGATMPWNWHAMAAIGLVMIAIFAFVRLGPYAGLARAVAAADWSAGAAALANVRKGVAANLALGVLVVAMAVLGR</sequence>
<evidence type="ECO:0000313" key="3">
    <source>
        <dbReference type="EMBL" id="AVO42605.1"/>
    </source>
</evidence>
<evidence type="ECO:0000259" key="2">
    <source>
        <dbReference type="Pfam" id="PF05425"/>
    </source>
</evidence>
<feature type="transmembrane region" description="Helical" evidence="1">
    <location>
        <begin position="51"/>
        <end position="76"/>
    </location>
</feature>
<feature type="domain" description="Copper resistance protein D" evidence="2">
    <location>
        <begin position="46"/>
        <end position="147"/>
    </location>
</feature>
<dbReference type="EMBL" id="CP027669">
    <property type="protein sequence ID" value="AVO42605.1"/>
    <property type="molecule type" value="Genomic_DNA"/>
</dbReference>
<feature type="transmembrane region" description="Helical" evidence="1">
    <location>
        <begin position="6"/>
        <end position="31"/>
    </location>
</feature>
<feature type="transmembrane region" description="Helical" evidence="1">
    <location>
        <begin position="132"/>
        <end position="149"/>
    </location>
</feature>
<dbReference type="GO" id="GO:0016020">
    <property type="term" value="C:membrane"/>
    <property type="evidence" value="ECO:0007669"/>
    <property type="project" value="InterPro"/>
</dbReference>
<dbReference type="InterPro" id="IPR008457">
    <property type="entry name" value="Cu-R_CopD_dom"/>
</dbReference>
<evidence type="ECO:0000256" key="1">
    <source>
        <dbReference type="SAM" id="Phobius"/>
    </source>
</evidence>
<keyword evidence="4" id="KW-1185">Reference proteome</keyword>
<proteinExistence type="predicted"/>
<protein>
    <recommendedName>
        <fullName evidence="2">Copper resistance protein D domain-containing protein</fullName>
    </recommendedName>
</protein>
<accession>A0A2S0N395</accession>
<keyword evidence="1" id="KW-1133">Transmembrane helix</keyword>
<keyword evidence="1" id="KW-0812">Transmembrane</keyword>
<reference evidence="3 4" key="1">
    <citation type="submission" date="2018-03" db="EMBL/GenBank/DDBJ databases">
        <title>Genome sequencing of Simplicispira sp.</title>
        <authorList>
            <person name="Kim S.-J."/>
            <person name="Heo J."/>
            <person name="Kwon S.-W."/>
        </authorList>
    </citation>
    <scope>NUCLEOTIDE SEQUENCE [LARGE SCALE GENOMIC DNA]</scope>
    <source>
        <strain evidence="3 4">SC1-8</strain>
    </source>
</reference>